<evidence type="ECO:0000313" key="2">
    <source>
        <dbReference type="EMBL" id="KJR89524.1"/>
    </source>
</evidence>
<feature type="transmembrane region" description="Helical" evidence="1">
    <location>
        <begin position="166"/>
        <end position="187"/>
    </location>
</feature>
<evidence type="ECO:0000256" key="1">
    <source>
        <dbReference type="SAM" id="Phobius"/>
    </source>
</evidence>
<accession>A0A0F2MKE6</accession>
<name>A0A0F2MKE6_SPOSC</name>
<keyword evidence="1" id="KW-0812">Transmembrane</keyword>
<reference evidence="2 3" key="2">
    <citation type="journal article" date="2015" name="Eukaryot. Cell">
        <title>Asexual propagation of a virulent clone complex in a human and feline outbreak of sporotrichosis.</title>
        <authorList>
            <person name="Teixeira Mde M."/>
            <person name="Rodrigues A.M."/>
            <person name="Tsui C.K."/>
            <person name="de Almeida L.G."/>
            <person name="Van Diepeningen A.D."/>
            <person name="van den Ende B.G."/>
            <person name="Fernandes G.F."/>
            <person name="Kano R."/>
            <person name="Hamelin R.C."/>
            <person name="Lopes-Bezerra L.M."/>
            <person name="Vasconcelos A.T."/>
            <person name="de Hoog S."/>
            <person name="de Camargo Z.P."/>
            <person name="Felipe M.S."/>
        </authorList>
    </citation>
    <scope>NUCLEOTIDE SEQUENCE [LARGE SCALE GENOMIC DNA]</scope>
    <source>
        <strain evidence="2 3">1099-18</strain>
    </source>
</reference>
<dbReference type="RefSeq" id="XP_016592200.1">
    <property type="nucleotide sequence ID" value="XM_016733305.1"/>
</dbReference>
<reference evidence="2 3" key="1">
    <citation type="journal article" date="2014" name="BMC Genomics">
        <title>Comparative genomics of the major fungal agents of human and animal Sporotrichosis: Sporothrix schenckii and Sporothrix brasiliensis.</title>
        <authorList>
            <person name="Teixeira M.M."/>
            <person name="de Almeida L.G."/>
            <person name="Kubitschek-Barreira P."/>
            <person name="Alves F.L."/>
            <person name="Kioshima E.S."/>
            <person name="Abadio A.K."/>
            <person name="Fernandes L."/>
            <person name="Derengowski L.S."/>
            <person name="Ferreira K.S."/>
            <person name="Souza R.C."/>
            <person name="Ruiz J.C."/>
            <person name="de Andrade N.C."/>
            <person name="Paes H.C."/>
            <person name="Nicola A.M."/>
            <person name="Albuquerque P."/>
            <person name="Gerber A.L."/>
            <person name="Martins V.P."/>
            <person name="Peconick L.D."/>
            <person name="Neto A.V."/>
            <person name="Chaucanez C.B."/>
            <person name="Silva P.A."/>
            <person name="Cunha O.L."/>
            <person name="de Oliveira F.F."/>
            <person name="dos Santos T.C."/>
            <person name="Barros A.L."/>
            <person name="Soares M.A."/>
            <person name="de Oliveira L.M."/>
            <person name="Marini M.M."/>
            <person name="Villalobos-Duno H."/>
            <person name="Cunha M.M."/>
            <person name="de Hoog S."/>
            <person name="da Silveira J.F."/>
            <person name="Henrissat B."/>
            <person name="Nino-Vega G.A."/>
            <person name="Cisalpino P.S."/>
            <person name="Mora-Montes H.M."/>
            <person name="Almeida S.R."/>
            <person name="Stajich J.E."/>
            <person name="Lopes-Bezerra L.M."/>
            <person name="Vasconcelos A.T."/>
            <person name="Felipe M.S."/>
        </authorList>
    </citation>
    <scope>NUCLEOTIDE SEQUENCE [LARGE SCALE GENOMIC DNA]</scope>
    <source>
        <strain evidence="2 3">1099-18</strain>
    </source>
</reference>
<dbReference type="GeneID" id="27668582"/>
<keyword evidence="1" id="KW-0472">Membrane</keyword>
<keyword evidence="1" id="KW-1133">Transmembrane helix</keyword>
<gene>
    <name evidence="2" type="ORF">SPSK_06603</name>
</gene>
<dbReference type="EMBL" id="AXCR01000001">
    <property type="protein sequence ID" value="KJR89524.1"/>
    <property type="molecule type" value="Genomic_DNA"/>
</dbReference>
<sequence length="235" mass="25832">MSREETPPRHWWALSGPAGTPDARTSILLCCEMTCGRMYDVLNANKAALPASIASLLTIASLWLSHHYFAYLVLSPRLTESLSITAETSSASLPPVADHGNYRRPLDTTHLQDADRQRLAVARAVCASLMPLGNAPANHGDTNVCWRVEERWCTGKGSGISLAGSYYGFGQFSAAFFTFFCAMWCSAKERTAFLRLVATEQSWRRCTLADLTMYLICYALGCMCVRGICCDFSTG</sequence>
<dbReference type="VEuPathDB" id="FungiDB:SPSK_06603"/>
<dbReference type="Proteomes" id="UP000033710">
    <property type="component" value="Unassembled WGS sequence"/>
</dbReference>
<dbReference type="AlphaFoldDB" id="A0A0F2MKE6"/>
<feature type="transmembrane region" description="Helical" evidence="1">
    <location>
        <begin position="208"/>
        <end position="228"/>
    </location>
</feature>
<organism evidence="2 3">
    <name type="scientific">Sporothrix schenckii 1099-18</name>
    <dbReference type="NCBI Taxonomy" id="1397361"/>
    <lineage>
        <taxon>Eukaryota</taxon>
        <taxon>Fungi</taxon>
        <taxon>Dikarya</taxon>
        <taxon>Ascomycota</taxon>
        <taxon>Pezizomycotina</taxon>
        <taxon>Sordariomycetes</taxon>
        <taxon>Sordariomycetidae</taxon>
        <taxon>Ophiostomatales</taxon>
        <taxon>Ophiostomataceae</taxon>
        <taxon>Sporothrix</taxon>
    </lineage>
</organism>
<proteinExistence type="predicted"/>
<dbReference type="KEGG" id="ssck:SPSK_06603"/>
<protein>
    <submittedName>
        <fullName evidence="2">Uncharacterized protein</fullName>
    </submittedName>
</protein>
<evidence type="ECO:0000313" key="3">
    <source>
        <dbReference type="Proteomes" id="UP000033710"/>
    </source>
</evidence>
<comment type="caution">
    <text evidence="2">The sequence shown here is derived from an EMBL/GenBank/DDBJ whole genome shotgun (WGS) entry which is preliminary data.</text>
</comment>
<feature type="transmembrane region" description="Helical" evidence="1">
    <location>
        <begin position="47"/>
        <end position="69"/>
    </location>
</feature>